<dbReference type="Proteomes" id="UP000265703">
    <property type="component" value="Unassembled WGS sequence"/>
</dbReference>
<proteinExistence type="predicted"/>
<feature type="compositionally biased region" description="Basic and acidic residues" evidence="1">
    <location>
        <begin position="88"/>
        <end position="105"/>
    </location>
</feature>
<gene>
    <name evidence="2" type="ORF">C1645_818722</name>
</gene>
<dbReference type="EMBL" id="QKYT01000093">
    <property type="protein sequence ID" value="RIA93960.1"/>
    <property type="molecule type" value="Genomic_DNA"/>
</dbReference>
<reference evidence="2 3" key="1">
    <citation type="submission" date="2018-06" db="EMBL/GenBank/DDBJ databases">
        <title>Comparative genomics reveals the genomic features of Rhizophagus irregularis, R. cerebriforme, R. diaphanum and Gigaspora rosea, and their symbiotic lifestyle signature.</title>
        <authorList>
            <person name="Morin E."/>
            <person name="San Clemente H."/>
            <person name="Chen E.C.H."/>
            <person name="De La Providencia I."/>
            <person name="Hainaut M."/>
            <person name="Kuo A."/>
            <person name="Kohler A."/>
            <person name="Murat C."/>
            <person name="Tang N."/>
            <person name="Roy S."/>
            <person name="Loubradou J."/>
            <person name="Henrissat B."/>
            <person name="Grigoriev I.V."/>
            <person name="Corradi N."/>
            <person name="Roux C."/>
            <person name="Martin F.M."/>
        </authorList>
    </citation>
    <scope>NUCLEOTIDE SEQUENCE [LARGE SCALE GENOMIC DNA]</scope>
    <source>
        <strain evidence="2 3">DAOM 227022</strain>
    </source>
</reference>
<feature type="compositionally biased region" description="Basic and acidic residues" evidence="1">
    <location>
        <begin position="61"/>
        <end position="74"/>
    </location>
</feature>
<organism evidence="2 3">
    <name type="scientific">Glomus cerebriforme</name>
    <dbReference type="NCBI Taxonomy" id="658196"/>
    <lineage>
        <taxon>Eukaryota</taxon>
        <taxon>Fungi</taxon>
        <taxon>Fungi incertae sedis</taxon>
        <taxon>Mucoromycota</taxon>
        <taxon>Glomeromycotina</taxon>
        <taxon>Glomeromycetes</taxon>
        <taxon>Glomerales</taxon>
        <taxon>Glomeraceae</taxon>
        <taxon>Glomus</taxon>
    </lineage>
</organism>
<protein>
    <submittedName>
        <fullName evidence="2">Uncharacterized protein</fullName>
    </submittedName>
</protein>
<keyword evidence="3" id="KW-1185">Reference proteome</keyword>
<accession>A0A397T6L2</accession>
<comment type="caution">
    <text evidence="2">The sequence shown here is derived from an EMBL/GenBank/DDBJ whole genome shotgun (WGS) entry which is preliminary data.</text>
</comment>
<evidence type="ECO:0000313" key="2">
    <source>
        <dbReference type="EMBL" id="RIA93960.1"/>
    </source>
</evidence>
<dbReference type="AlphaFoldDB" id="A0A397T6L2"/>
<name>A0A397T6L2_9GLOM</name>
<feature type="region of interest" description="Disordered" evidence="1">
    <location>
        <begin position="61"/>
        <end position="111"/>
    </location>
</feature>
<evidence type="ECO:0000256" key="1">
    <source>
        <dbReference type="SAM" id="MobiDB-lite"/>
    </source>
</evidence>
<evidence type="ECO:0000313" key="3">
    <source>
        <dbReference type="Proteomes" id="UP000265703"/>
    </source>
</evidence>
<sequence length="111" mass="12806">MPDFLKKNMDKMPIVFNLPSSIIIKQAGIKTVSILSTEYKHSNFMIVLTYIAENRINKKDLEKKVKGEENKNDSENNDEDNLNYNKTKSKESNKSKIKDNNKSELGKQIII</sequence>